<evidence type="ECO:0000256" key="4">
    <source>
        <dbReference type="ARBA" id="ARBA00023172"/>
    </source>
</evidence>
<dbReference type="PANTHER" id="PTHR30629">
    <property type="entry name" value="PROPHAGE INTEGRASE"/>
    <property type="match status" value="1"/>
</dbReference>
<organism evidence="9 10">
    <name type="scientific">Sphingomonas kaistensis</name>
    <dbReference type="NCBI Taxonomy" id="298708"/>
    <lineage>
        <taxon>Bacteria</taxon>
        <taxon>Pseudomonadati</taxon>
        <taxon>Pseudomonadota</taxon>
        <taxon>Alphaproteobacteria</taxon>
        <taxon>Sphingomonadales</taxon>
        <taxon>Sphingomonadaceae</taxon>
        <taxon>Sphingomonas</taxon>
    </lineage>
</organism>
<evidence type="ECO:0000256" key="3">
    <source>
        <dbReference type="ARBA" id="ARBA00023125"/>
    </source>
</evidence>
<dbReference type="InterPro" id="IPR010998">
    <property type="entry name" value="Integrase_recombinase_N"/>
</dbReference>
<name>A0A7X5Y920_9SPHN</name>
<evidence type="ECO:0000256" key="5">
    <source>
        <dbReference type="PROSITE-ProRule" id="PRU01248"/>
    </source>
</evidence>
<dbReference type="SUPFAM" id="SSF56349">
    <property type="entry name" value="DNA breaking-rejoining enzymes"/>
    <property type="match status" value="1"/>
</dbReference>
<dbReference type="RefSeq" id="WP_168068488.1">
    <property type="nucleotide sequence ID" value="NZ_JAATJC010000001.1"/>
</dbReference>
<dbReference type="InterPro" id="IPR013762">
    <property type="entry name" value="Integrase-like_cat_sf"/>
</dbReference>
<dbReference type="Gene3D" id="1.10.443.10">
    <property type="entry name" value="Intergrase catalytic core"/>
    <property type="match status" value="1"/>
</dbReference>
<dbReference type="CDD" id="cd00796">
    <property type="entry name" value="INT_Rci_Hp1_C"/>
    <property type="match status" value="1"/>
</dbReference>
<dbReference type="AlphaFoldDB" id="A0A7X5Y920"/>
<evidence type="ECO:0000313" key="9">
    <source>
        <dbReference type="EMBL" id="NJC05741.1"/>
    </source>
</evidence>
<keyword evidence="2" id="KW-0229">DNA integration</keyword>
<evidence type="ECO:0000259" key="8">
    <source>
        <dbReference type="PROSITE" id="PS51900"/>
    </source>
</evidence>
<dbReference type="GO" id="GO:0003677">
    <property type="term" value="F:DNA binding"/>
    <property type="evidence" value="ECO:0007669"/>
    <property type="project" value="UniProtKB-UniRule"/>
</dbReference>
<sequence length="415" mass="46606">MGRAVRDHRLESRSARLKLPSRNEPHWRLISEGFHIGYFKGKRLGKWVCRYRAPGSSGSYVKSTLGEADDISDANGSTILSFAQAQEAAREWLAYQDTDEAKAGPLTVGQILDDYLKGFTGKGIVDTRSRVEAIIRPHFGELDVRDLTTKLIRDWHEARARTPAKLRTGKNAKQANTRPANDAEAIRKRRSTANRDLTVLKAALNRAADDNEWMRRDVWGNVKPFPSVDVARRRFLSGEEFTRIVTATDEEFRPMVAASLLTGGRYSELRHTKVRDYDRESATLWLAETKDAANPRAAYLDAEGVALLEEMIAGKDFDDLIFQRPDGGQWMPSQQGRFVARAYKAAKLQKLTYHDLRRSYGARLARQGVPLGIIAEALGHKDERITRKHYAHLVPSHVSETVRKAISGLGVIASS</sequence>
<dbReference type="PANTHER" id="PTHR30629:SF2">
    <property type="entry name" value="PROPHAGE INTEGRASE INTS-RELATED"/>
    <property type="match status" value="1"/>
</dbReference>
<reference evidence="9 10" key="1">
    <citation type="submission" date="2020-03" db="EMBL/GenBank/DDBJ databases">
        <title>Genomic Encyclopedia of Type Strains, Phase IV (KMG-IV): sequencing the most valuable type-strain genomes for metagenomic binning, comparative biology and taxonomic classification.</title>
        <authorList>
            <person name="Goeker M."/>
        </authorList>
    </citation>
    <scope>NUCLEOTIDE SEQUENCE [LARGE SCALE GENOMIC DNA]</scope>
    <source>
        <strain evidence="9 10">DSM 16846</strain>
    </source>
</reference>
<keyword evidence="4" id="KW-0233">DNA recombination</keyword>
<dbReference type="InterPro" id="IPR050808">
    <property type="entry name" value="Phage_Integrase"/>
</dbReference>
<protein>
    <submittedName>
        <fullName evidence="9">Integrase</fullName>
    </submittedName>
</protein>
<dbReference type="Proteomes" id="UP000558192">
    <property type="component" value="Unassembled WGS sequence"/>
</dbReference>
<dbReference type="Pfam" id="PF00589">
    <property type="entry name" value="Phage_integrase"/>
    <property type="match status" value="1"/>
</dbReference>
<dbReference type="InterPro" id="IPR044068">
    <property type="entry name" value="CB"/>
</dbReference>
<proteinExistence type="inferred from homology"/>
<dbReference type="Gene3D" id="1.10.150.130">
    <property type="match status" value="1"/>
</dbReference>
<comment type="similarity">
    <text evidence="1">Belongs to the 'phage' integrase family.</text>
</comment>
<dbReference type="PROSITE" id="PS51900">
    <property type="entry name" value="CB"/>
    <property type="match status" value="1"/>
</dbReference>
<keyword evidence="3 5" id="KW-0238">DNA-binding</keyword>
<accession>A0A7X5Y920</accession>
<evidence type="ECO:0000256" key="6">
    <source>
        <dbReference type="SAM" id="MobiDB-lite"/>
    </source>
</evidence>
<evidence type="ECO:0000256" key="1">
    <source>
        <dbReference type="ARBA" id="ARBA00008857"/>
    </source>
</evidence>
<dbReference type="InterPro" id="IPR002104">
    <property type="entry name" value="Integrase_catalytic"/>
</dbReference>
<feature type="region of interest" description="Disordered" evidence="6">
    <location>
        <begin position="168"/>
        <end position="189"/>
    </location>
</feature>
<comment type="caution">
    <text evidence="9">The sequence shown here is derived from an EMBL/GenBank/DDBJ whole genome shotgun (WGS) entry which is preliminary data.</text>
</comment>
<keyword evidence="10" id="KW-1185">Reference proteome</keyword>
<evidence type="ECO:0000313" key="10">
    <source>
        <dbReference type="Proteomes" id="UP000558192"/>
    </source>
</evidence>
<dbReference type="PROSITE" id="PS51898">
    <property type="entry name" value="TYR_RECOMBINASE"/>
    <property type="match status" value="1"/>
</dbReference>
<dbReference type="InterPro" id="IPR011010">
    <property type="entry name" value="DNA_brk_join_enz"/>
</dbReference>
<dbReference type="GO" id="GO:0006310">
    <property type="term" value="P:DNA recombination"/>
    <property type="evidence" value="ECO:0007669"/>
    <property type="project" value="UniProtKB-KW"/>
</dbReference>
<evidence type="ECO:0000256" key="2">
    <source>
        <dbReference type="ARBA" id="ARBA00022908"/>
    </source>
</evidence>
<dbReference type="EMBL" id="JAATJC010000001">
    <property type="protein sequence ID" value="NJC05741.1"/>
    <property type="molecule type" value="Genomic_DNA"/>
</dbReference>
<feature type="domain" description="Core-binding (CB)" evidence="8">
    <location>
        <begin position="106"/>
        <end position="208"/>
    </location>
</feature>
<gene>
    <name evidence="9" type="ORF">GGQ97_001534</name>
</gene>
<dbReference type="GO" id="GO:0015074">
    <property type="term" value="P:DNA integration"/>
    <property type="evidence" value="ECO:0007669"/>
    <property type="project" value="UniProtKB-KW"/>
</dbReference>
<feature type="domain" description="Tyr recombinase" evidence="7">
    <location>
        <begin position="231"/>
        <end position="403"/>
    </location>
</feature>
<evidence type="ECO:0000259" key="7">
    <source>
        <dbReference type="PROSITE" id="PS51898"/>
    </source>
</evidence>